<dbReference type="Gene3D" id="3.30.70.1440">
    <property type="entry name" value="Multidrug efflux transporter AcrB pore domain"/>
    <property type="match status" value="1"/>
</dbReference>
<dbReference type="PANTHER" id="PTHR32063">
    <property type="match status" value="1"/>
</dbReference>
<keyword evidence="1" id="KW-0812">Transmembrane</keyword>
<feature type="transmembrane region" description="Helical" evidence="1">
    <location>
        <begin position="334"/>
        <end position="353"/>
    </location>
</feature>
<dbReference type="OrthoDB" id="9798415at2"/>
<dbReference type="Gene3D" id="3.30.70.1320">
    <property type="entry name" value="Multidrug efflux transporter AcrB pore domain like"/>
    <property type="match status" value="1"/>
</dbReference>
<sequence length="1052" mass="114929">MQITKISIQRSTMVVVLFTVLTLLGLFSYSQLSYELLPKMETNVVTISTIYPGAAPSEVETSVTKKIEDAVASLEGIKSMNSISQESVSIITIELEAGADVDYSMQDAQRKINAILGDLPEDADPPSLGKFDLDDLPIMQLAVYSDLNPSEFYDLIKNKIQPSLAQIKGVAQVNMLGGTEREIKVNLDRNKLDGYGISPITVAQTINASNLDFPTGRLKDNEGQVLIRLAGKFQSIQDIENLVIAYRKDESPIQLKEVAEVEDSYKDEDILTRLNGKSAIGLTVQKQSDANAVEVSDVLVNELSILEQTYTKEGVSFQISQNTSEFTLEAANHVITDLIIAIVLVAMIMLLFLHSIRNAIIVMVAVPASIVATFTVMFLAGFTLNLMSLLALSLVVGILVDDAIVVIENIYRHLEMGKTIAQASYDGVREIGATVVSITLVIIVVFVPLAMTGGLIGGILAQFSITVATATLISLLVAFTLIPLLTSRFSKLEHLDKNSFFGKIVYGFEAGLDAFVDWMIDILKWGFAHKAALLGITVVLFISSFFLVIKGFIGSEFVSEGDRGEFLLRLELPKDATLEQTNFKTREVEDYLRTLPEVTEVFTTVGVASGQFTGSQSSPFTSEILVKLVEPEFRSMSGPDYARNLENYLEENITGAEYTGVPISIMGTANDAPIQVIVSGPDKDSIRLVSEKIEGILAGLTGTRKIESSLEDGNPEIRVEVDRYKMNELGLSMDMVGGALQVAFNGNDDSKYTDGDYEYDILVRLNEFDRQSMADVQNLTFLNKNGQLVKLEQFAQVRQSEGPTKLERRDRVSSVKITSQVAGVPSGTVGAELTAAIDAMTLPQQVQINYDGDMKNQAEGFGSLGIALLASIILIYLIMVALYDSYVYPLVVMFSLPMALIGALLALALTKGTLSIFSIMGLIMLMGLVAKNAILLVDFTNQLKEEGVEVKAALQKAVKIRFRPILMTTIAMVIGMMPIALATGAGAEWKNSLAWVIIGGLLSSMFLTLIVVPVIYYLFDRFMVKIGKGEKKHIELEDTNVEEFESEAAAYV</sequence>
<gene>
    <name evidence="2" type="ORF">LV85_01469</name>
</gene>
<dbReference type="SUPFAM" id="SSF82714">
    <property type="entry name" value="Multidrug efflux transporter AcrB TolC docking domain, DN and DC subdomains"/>
    <property type="match status" value="2"/>
</dbReference>
<dbReference type="PANTHER" id="PTHR32063:SF0">
    <property type="entry name" value="SWARMING MOTILITY PROTEIN SWRC"/>
    <property type="match status" value="1"/>
</dbReference>
<proteinExistence type="predicted"/>
<protein>
    <submittedName>
        <fullName evidence="2">HAE1 family hydrophobic/amphiphilic exporter-1</fullName>
    </submittedName>
</protein>
<keyword evidence="3" id="KW-1185">Reference proteome</keyword>
<organism evidence="2 3">
    <name type="scientific">Algoriphagus chordae</name>
    <dbReference type="NCBI Taxonomy" id="237019"/>
    <lineage>
        <taxon>Bacteria</taxon>
        <taxon>Pseudomonadati</taxon>
        <taxon>Bacteroidota</taxon>
        <taxon>Cytophagia</taxon>
        <taxon>Cytophagales</taxon>
        <taxon>Cyclobacteriaceae</taxon>
        <taxon>Algoriphagus</taxon>
    </lineage>
</organism>
<dbReference type="SUPFAM" id="SSF82693">
    <property type="entry name" value="Multidrug efflux transporter AcrB pore domain, PN1, PN2, PC1 and PC2 subdomains"/>
    <property type="match status" value="3"/>
</dbReference>
<evidence type="ECO:0000313" key="2">
    <source>
        <dbReference type="EMBL" id="PZX54130.1"/>
    </source>
</evidence>
<feature type="transmembrane region" description="Helical" evidence="1">
    <location>
        <begin position="531"/>
        <end position="553"/>
    </location>
</feature>
<feature type="transmembrane region" description="Helical" evidence="1">
    <location>
        <begin position="463"/>
        <end position="485"/>
    </location>
</feature>
<dbReference type="Proteomes" id="UP000248882">
    <property type="component" value="Unassembled WGS sequence"/>
</dbReference>
<dbReference type="RefSeq" id="WP_111317660.1">
    <property type="nucleotide sequence ID" value="NZ_QKZT01000005.1"/>
</dbReference>
<reference evidence="2 3" key="1">
    <citation type="submission" date="2018-06" db="EMBL/GenBank/DDBJ databases">
        <title>Genomic Encyclopedia of Archaeal and Bacterial Type Strains, Phase II (KMG-II): from individual species to whole genera.</title>
        <authorList>
            <person name="Goeker M."/>
        </authorList>
    </citation>
    <scope>NUCLEOTIDE SEQUENCE [LARGE SCALE GENOMIC DNA]</scope>
    <source>
        <strain evidence="2 3">DSM 19830</strain>
    </source>
</reference>
<name>A0A2W7R6Z7_9BACT</name>
<dbReference type="Gene3D" id="3.30.70.1430">
    <property type="entry name" value="Multidrug efflux transporter AcrB pore domain"/>
    <property type="match status" value="2"/>
</dbReference>
<comment type="caution">
    <text evidence="2">The sequence shown here is derived from an EMBL/GenBank/DDBJ whole genome shotgun (WGS) entry which is preliminary data.</text>
</comment>
<keyword evidence="1" id="KW-1133">Transmembrane helix</keyword>
<dbReference type="GO" id="GO:0042910">
    <property type="term" value="F:xenobiotic transmembrane transporter activity"/>
    <property type="evidence" value="ECO:0007669"/>
    <property type="project" value="TreeGrafter"/>
</dbReference>
<evidence type="ECO:0000313" key="3">
    <source>
        <dbReference type="Proteomes" id="UP000248882"/>
    </source>
</evidence>
<dbReference type="Pfam" id="PF00873">
    <property type="entry name" value="ACR_tran"/>
    <property type="match status" value="1"/>
</dbReference>
<feature type="transmembrane region" description="Helical" evidence="1">
    <location>
        <begin position="360"/>
        <end position="380"/>
    </location>
</feature>
<dbReference type="GO" id="GO:0005886">
    <property type="term" value="C:plasma membrane"/>
    <property type="evidence" value="ECO:0007669"/>
    <property type="project" value="TreeGrafter"/>
</dbReference>
<feature type="transmembrane region" description="Helical" evidence="1">
    <location>
        <begin position="890"/>
        <end position="910"/>
    </location>
</feature>
<feature type="transmembrane region" description="Helical" evidence="1">
    <location>
        <begin position="965"/>
        <end position="987"/>
    </location>
</feature>
<dbReference type="AlphaFoldDB" id="A0A2W7R6Z7"/>
<accession>A0A2W7R6Z7</accession>
<keyword evidence="1" id="KW-0472">Membrane</keyword>
<dbReference type="PRINTS" id="PR00702">
    <property type="entry name" value="ACRIFLAVINRP"/>
</dbReference>
<feature type="transmembrane region" description="Helical" evidence="1">
    <location>
        <begin position="861"/>
        <end position="883"/>
    </location>
</feature>
<dbReference type="EMBL" id="QKZT01000005">
    <property type="protein sequence ID" value="PZX54130.1"/>
    <property type="molecule type" value="Genomic_DNA"/>
</dbReference>
<feature type="transmembrane region" description="Helical" evidence="1">
    <location>
        <begin position="12"/>
        <end position="30"/>
    </location>
</feature>
<dbReference type="InterPro" id="IPR027463">
    <property type="entry name" value="AcrB_DN_DC_subdom"/>
</dbReference>
<dbReference type="SUPFAM" id="SSF82866">
    <property type="entry name" value="Multidrug efflux transporter AcrB transmembrane domain"/>
    <property type="match status" value="2"/>
</dbReference>
<dbReference type="Gene3D" id="1.20.1640.10">
    <property type="entry name" value="Multidrug efflux transporter AcrB transmembrane domain"/>
    <property type="match status" value="2"/>
</dbReference>
<evidence type="ECO:0000256" key="1">
    <source>
        <dbReference type="SAM" id="Phobius"/>
    </source>
</evidence>
<feature type="transmembrane region" description="Helical" evidence="1">
    <location>
        <begin position="993"/>
        <end position="1019"/>
    </location>
</feature>
<feature type="transmembrane region" description="Helical" evidence="1">
    <location>
        <begin position="386"/>
        <end position="411"/>
    </location>
</feature>
<feature type="transmembrane region" description="Helical" evidence="1">
    <location>
        <begin position="431"/>
        <end position="451"/>
    </location>
</feature>
<dbReference type="InterPro" id="IPR001036">
    <property type="entry name" value="Acrflvin-R"/>
</dbReference>
<dbReference type="Gene3D" id="3.30.2090.10">
    <property type="entry name" value="Multidrug efflux transporter AcrB TolC docking domain, DN and DC subdomains"/>
    <property type="match status" value="2"/>
</dbReference>
<feature type="transmembrane region" description="Helical" evidence="1">
    <location>
        <begin position="916"/>
        <end position="937"/>
    </location>
</feature>